<dbReference type="InterPro" id="IPR033205">
    <property type="entry name" value="COP9_CSN8"/>
</dbReference>
<dbReference type="GO" id="GO:0000338">
    <property type="term" value="P:protein deneddylation"/>
    <property type="evidence" value="ECO:0007669"/>
    <property type="project" value="InterPro"/>
</dbReference>
<evidence type="ECO:0000256" key="2">
    <source>
        <dbReference type="ARBA" id="ARBA00004496"/>
    </source>
</evidence>
<evidence type="ECO:0000256" key="3">
    <source>
        <dbReference type="ARBA" id="ARBA00022490"/>
    </source>
</evidence>
<feature type="domain" description="CSN8/PSMD8/EIF3K" evidence="6">
    <location>
        <begin position="33"/>
        <end position="86"/>
    </location>
</feature>
<evidence type="ECO:0000313" key="8">
    <source>
        <dbReference type="Proteomes" id="UP001141552"/>
    </source>
</evidence>
<dbReference type="PANTHER" id="PTHR13339:SF0">
    <property type="entry name" value="COP9 SIGNALOSOME COMPLEX SUBUNIT 8"/>
    <property type="match status" value="1"/>
</dbReference>
<reference evidence="7" key="1">
    <citation type="submission" date="2022-02" db="EMBL/GenBank/DDBJ databases">
        <authorList>
            <person name="Henning P.M."/>
            <person name="McCubbin A.G."/>
            <person name="Shore J.S."/>
        </authorList>
    </citation>
    <scope>NUCLEOTIDE SEQUENCE</scope>
    <source>
        <strain evidence="7">F60SS</strain>
        <tissue evidence="7">Leaves</tissue>
    </source>
</reference>
<evidence type="ECO:0000256" key="4">
    <source>
        <dbReference type="ARBA" id="ARBA00022790"/>
    </source>
</evidence>
<keyword evidence="4" id="KW-0736">Signalosome</keyword>
<keyword evidence="3" id="KW-0963">Cytoplasm</keyword>
<dbReference type="GO" id="GO:0010387">
    <property type="term" value="P:COP9 signalosome assembly"/>
    <property type="evidence" value="ECO:0007669"/>
    <property type="project" value="InterPro"/>
</dbReference>
<dbReference type="GO" id="GO:0008180">
    <property type="term" value="C:COP9 signalosome"/>
    <property type="evidence" value="ECO:0007669"/>
    <property type="project" value="UniProtKB-KW"/>
</dbReference>
<proteinExistence type="predicted"/>
<reference evidence="7" key="2">
    <citation type="journal article" date="2023" name="Plants (Basel)">
        <title>Annotation of the Turnera subulata (Passifloraceae) Draft Genome Reveals the S-Locus Evolved after the Divergence of Turneroideae from Passifloroideae in a Stepwise Manner.</title>
        <authorList>
            <person name="Henning P.M."/>
            <person name="Roalson E.H."/>
            <person name="Mir W."/>
            <person name="McCubbin A.G."/>
            <person name="Shore J.S."/>
        </authorList>
    </citation>
    <scope>NUCLEOTIDE SEQUENCE</scope>
    <source>
        <strain evidence="7">F60SS</strain>
    </source>
</reference>
<evidence type="ECO:0000259" key="6">
    <source>
        <dbReference type="Pfam" id="PF10075"/>
    </source>
</evidence>
<sequence>MAGCRRRGFFPGRVALSHSPSGPYLRQRHRAVSLDSIPSSVKENRPELAAMWKIGQKVWTRDYAGVHEAIRGFDWSQDILAFVDGFAGK</sequence>
<dbReference type="AlphaFoldDB" id="A0A9Q0J097"/>
<dbReference type="Pfam" id="PF10075">
    <property type="entry name" value="CSN8_PSD8_EIF3K"/>
    <property type="match status" value="1"/>
</dbReference>
<keyword evidence="5" id="KW-0539">Nucleus</keyword>
<keyword evidence="8" id="KW-1185">Reference proteome</keyword>
<name>A0A9Q0J097_9ROSI</name>
<dbReference type="PANTHER" id="PTHR13339">
    <property type="entry name" value="COP9 SIGNALOSOME COMPLEX SUBUNIT 8"/>
    <property type="match status" value="1"/>
</dbReference>
<protein>
    <recommendedName>
        <fullName evidence="6">CSN8/PSMD8/EIF3K domain-containing protein</fullName>
    </recommendedName>
</protein>
<comment type="subcellular location">
    <subcellularLocation>
        <location evidence="2">Cytoplasm</location>
    </subcellularLocation>
    <subcellularLocation>
        <location evidence="1">Nucleus</location>
    </subcellularLocation>
</comment>
<accession>A0A9Q0J097</accession>
<evidence type="ECO:0000256" key="5">
    <source>
        <dbReference type="ARBA" id="ARBA00023242"/>
    </source>
</evidence>
<dbReference type="GO" id="GO:0005737">
    <property type="term" value="C:cytoplasm"/>
    <property type="evidence" value="ECO:0007669"/>
    <property type="project" value="UniProtKB-SubCell"/>
</dbReference>
<dbReference type="EMBL" id="JAKUCV010007374">
    <property type="protein sequence ID" value="KAJ4823723.1"/>
    <property type="molecule type" value="Genomic_DNA"/>
</dbReference>
<evidence type="ECO:0000313" key="7">
    <source>
        <dbReference type="EMBL" id="KAJ4823723.1"/>
    </source>
</evidence>
<dbReference type="OrthoDB" id="5351233at2759"/>
<dbReference type="InterPro" id="IPR033464">
    <property type="entry name" value="CSN8_PSD8_EIF3K"/>
</dbReference>
<gene>
    <name evidence="7" type="ORF">Tsubulata_016967</name>
</gene>
<organism evidence="7 8">
    <name type="scientific">Turnera subulata</name>
    <dbReference type="NCBI Taxonomy" id="218843"/>
    <lineage>
        <taxon>Eukaryota</taxon>
        <taxon>Viridiplantae</taxon>
        <taxon>Streptophyta</taxon>
        <taxon>Embryophyta</taxon>
        <taxon>Tracheophyta</taxon>
        <taxon>Spermatophyta</taxon>
        <taxon>Magnoliopsida</taxon>
        <taxon>eudicotyledons</taxon>
        <taxon>Gunneridae</taxon>
        <taxon>Pentapetalae</taxon>
        <taxon>rosids</taxon>
        <taxon>fabids</taxon>
        <taxon>Malpighiales</taxon>
        <taxon>Passifloraceae</taxon>
        <taxon>Turnera</taxon>
    </lineage>
</organism>
<evidence type="ECO:0000256" key="1">
    <source>
        <dbReference type="ARBA" id="ARBA00004123"/>
    </source>
</evidence>
<dbReference type="Proteomes" id="UP001141552">
    <property type="component" value="Unassembled WGS sequence"/>
</dbReference>
<comment type="caution">
    <text evidence="7">The sequence shown here is derived from an EMBL/GenBank/DDBJ whole genome shotgun (WGS) entry which is preliminary data.</text>
</comment>